<name>A0A6G4QWZ6_9CAUL</name>
<proteinExistence type="predicted"/>
<dbReference type="EMBL" id="JAAKGT010000004">
    <property type="protein sequence ID" value="NGM49969.1"/>
    <property type="molecule type" value="Genomic_DNA"/>
</dbReference>
<feature type="chain" id="PRO_5026005706" description="DUF4440 domain-containing protein" evidence="1">
    <location>
        <begin position="23"/>
        <end position="149"/>
    </location>
</feature>
<protein>
    <recommendedName>
        <fullName evidence="3">DUF4440 domain-containing protein</fullName>
    </recommendedName>
</protein>
<sequence length="149" mass="16122">MVRAAHLALLAVALTASGCVHSPARTASGQPLAVADPAECAVIERLARSITGPVQDVADPAPLDGMFTDRRATLADARRKQRRATLWSCQGLRPRLADEGYAFSRVAINADGDYAALEVQCGLWFMYREKGGRWRVDTTYVSVHGCHAL</sequence>
<evidence type="ECO:0000256" key="1">
    <source>
        <dbReference type="SAM" id="SignalP"/>
    </source>
</evidence>
<evidence type="ECO:0008006" key="3">
    <source>
        <dbReference type="Google" id="ProtNLM"/>
    </source>
</evidence>
<evidence type="ECO:0000313" key="2">
    <source>
        <dbReference type="EMBL" id="NGM49969.1"/>
    </source>
</evidence>
<accession>A0A6G4QWZ6</accession>
<dbReference type="RefSeq" id="WP_165258375.1">
    <property type="nucleotide sequence ID" value="NZ_JAAKGT010000004.1"/>
</dbReference>
<dbReference type="PROSITE" id="PS51257">
    <property type="entry name" value="PROKAR_LIPOPROTEIN"/>
    <property type="match status" value="1"/>
</dbReference>
<comment type="caution">
    <text evidence="2">The sequence shown here is derived from an EMBL/GenBank/DDBJ whole genome shotgun (WGS) entry which is preliminary data.</text>
</comment>
<dbReference type="AlphaFoldDB" id="A0A6G4QWZ6"/>
<organism evidence="2">
    <name type="scientific">Caulobacter sp. 602-2</name>
    <dbReference type="NCBI Taxonomy" id="2710887"/>
    <lineage>
        <taxon>Bacteria</taxon>
        <taxon>Pseudomonadati</taxon>
        <taxon>Pseudomonadota</taxon>
        <taxon>Alphaproteobacteria</taxon>
        <taxon>Caulobacterales</taxon>
        <taxon>Caulobacteraceae</taxon>
        <taxon>Caulobacter</taxon>
    </lineage>
</organism>
<reference evidence="2" key="1">
    <citation type="submission" date="2020-02" db="EMBL/GenBank/DDBJ databases">
        <authorList>
            <person name="Gao J."/>
            <person name="Sun J."/>
        </authorList>
    </citation>
    <scope>NUCLEOTIDE SEQUENCE</scope>
    <source>
        <strain evidence="2">602-2</strain>
    </source>
</reference>
<gene>
    <name evidence="2" type="ORF">G5B46_10160</name>
</gene>
<keyword evidence="1" id="KW-0732">Signal</keyword>
<feature type="signal peptide" evidence="1">
    <location>
        <begin position="1"/>
        <end position="22"/>
    </location>
</feature>